<evidence type="ECO:0008006" key="4">
    <source>
        <dbReference type="Google" id="ProtNLM"/>
    </source>
</evidence>
<keyword evidence="1" id="KW-0732">Signal</keyword>
<dbReference type="Gramene" id="HORVU.MOREX.r3.6HG0553580.1">
    <property type="protein sequence ID" value="HORVU.MOREX.r3.6HG0553580.1"/>
    <property type="gene ID" value="HORVU.MOREX.r3.6HG0553580"/>
</dbReference>
<evidence type="ECO:0000256" key="1">
    <source>
        <dbReference type="SAM" id="SignalP"/>
    </source>
</evidence>
<dbReference type="Gramene" id="HORVU.MOREX.r2.6HG0459850.1">
    <property type="protein sequence ID" value="HORVU.MOREX.r2.6HG0459850.1"/>
    <property type="gene ID" value="HORVU.MOREX.r2.6HG0459850"/>
</dbReference>
<protein>
    <recommendedName>
        <fullName evidence="4">C3H1-type domain-containing protein</fullName>
    </recommendedName>
</protein>
<feature type="signal peptide" evidence="1">
    <location>
        <begin position="1"/>
        <end position="30"/>
    </location>
</feature>
<name>A0A8I6YRE1_HORVV</name>
<dbReference type="AlphaFoldDB" id="A0A8I6YRE1"/>
<organism evidence="2 3">
    <name type="scientific">Hordeum vulgare subsp. vulgare</name>
    <name type="common">Domesticated barley</name>
    <dbReference type="NCBI Taxonomy" id="112509"/>
    <lineage>
        <taxon>Eukaryota</taxon>
        <taxon>Viridiplantae</taxon>
        <taxon>Streptophyta</taxon>
        <taxon>Embryophyta</taxon>
        <taxon>Tracheophyta</taxon>
        <taxon>Spermatophyta</taxon>
        <taxon>Magnoliopsida</taxon>
        <taxon>Liliopsida</taxon>
        <taxon>Poales</taxon>
        <taxon>Poaceae</taxon>
        <taxon>BOP clade</taxon>
        <taxon>Pooideae</taxon>
        <taxon>Triticodae</taxon>
        <taxon>Triticeae</taxon>
        <taxon>Hordeinae</taxon>
        <taxon>Hordeum</taxon>
    </lineage>
</organism>
<dbReference type="PANTHER" id="PTHR36483:SF8">
    <property type="entry name" value="C3H1-TYPE DOMAIN-CONTAINING PROTEIN"/>
    <property type="match status" value="1"/>
</dbReference>
<reference evidence="2" key="2">
    <citation type="submission" date="2020-10" db="EMBL/GenBank/DDBJ databases">
        <authorList>
            <person name="Scholz U."/>
            <person name="Mascher M."/>
            <person name="Fiebig A."/>
        </authorList>
    </citation>
    <scope>NUCLEOTIDE SEQUENCE [LARGE SCALE GENOMIC DNA]</scope>
    <source>
        <strain evidence="2">cv. Morex</strain>
    </source>
</reference>
<gene>
    <name evidence="2" type="primary">LOC123404283</name>
</gene>
<evidence type="ECO:0000313" key="3">
    <source>
        <dbReference type="Proteomes" id="UP000011116"/>
    </source>
</evidence>
<reference evidence="2" key="3">
    <citation type="submission" date="2022-01" db="UniProtKB">
        <authorList>
            <consortium name="EnsemblPlants"/>
        </authorList>
    </citation>
    <scope>IDENTIFICATION</scope>
    <source>
        <strain evidence="2">subsp. vulgare</strain>
    </source>
</reference>
<keyword evidence="3" id="KW-1185">Reference proteome</keyword>
<feature type="chain" id="PRO_5035147042" description="C3H1-type domain-containing protein" evidence="1">
    <location>
        <begin position="31"/>
        <end position="121"/>
    </location>
</feature>
<accession>A0A8I6YRE1</accession>
<dbReference type="Proteomes" id="UP000011116">
    <property type="component" value="Chromosome 6H"/>
</dbReference>
<reference evidence="3" key="1">
    <citation type="journal article" date="2012" name="Nature">
        <title>A physical, genetic and functional sequence assembly of the barley genome.</title>
        <authorList>
            <consortium name="The International Barley Genome Sequencing Consortium"/>
            <person name="Mayer K.F."/>
            <person name="Waugh R."/>
            <person name="Brown J.W."/>
            <person name="Schulman A."/>
            <person name="Langridge P."/>
            <person name="Platzer M."/>
            <person name="Fincher G.B."/>
            <person name="Muehlbauer G.J."/>
            <person name="Sato K."/>
            <person name="Close T.J."/>
            <person name="Wise R.P."/>
            <person name="Stein N."/>
        </authorList>
    </citation>
    <scope>NUCLEOTIDE SEQUENCE [LARGE SCALE GENOMIC DNA]</scope>
    <source>
        <strain evidence="3">cv. Morex</strain>
    </source>
</reference>
<dbReference type="OrthoDB" id="708632at2759"/>
<dbReference type="KEGG" id="hvg:123404283"/>
<sequence length="121" mass="12928">MEGKKERVMAGALCMLVILLLAQRLPVGVADASSAFCQCYLGCFDPGCSGEDCQYCHGFCCDIACRFHGDGDFDRVCGGSGAGGQQASACGTEYTGRDLCDTVEKANYWSRRHIKAKAKHG</sequence>
<dbReference type="EnsemblPlants" id="HORVU.MOREX.r3.6HG0553580.1">
    <property type="protein sequence ID" value="HORVU.MOREX.r3.6HG0553580.1"/>
    <property type="gene ID" value="HORVU.MOREX.r3.6HG0553580"/>
</dbReference>
<dbReference type="PANTHER" id="PTHR36483">
    <property type="entry name" value="OS02G0130700 PROTEIN"/>
    <property type="match status" value="1"/>
</dbReference>
<evidence type="ECO:0000313" key="2">
    <source>
        <dbReference type="EnsemblPlants" id="HORVU.MOREX.r3.6HG0553580.1"/>
    </source>
</evidence>
<dbReference type="RefSeq" id="XP_044954144.1">
    <property type="nucleotide sequence ID" value="XM_045098209.1"/>
</dbReference>
<proteinExistence type="predicted"/>
<dbReference type="GeneID" id="123404283"/>